<evidence type="ECO:0000313" key="2">
    <source>
        <dbReference type="EMBL" id="EQA45994.1"/>
    </source>
</evidence>
<dbReference type="PANTHER" id="PTHR23419:SF8">
    <property type="entry name" value="FI09726P"/>
    <property type="match status" value="1"/>
</dbReference>
<proteinExistence type="inferred from homology"/>
<sequence length="122" mass="13823">MGESVISFLSEERMASQEILVFTTLADRDLAEEYIAEMLQQGIIVSGTIFPEVALLYQWEGKLTIDSENKLLLKAKAENYPAIEEFIMKKHPYLAPEIIRMDVSFGSDKFKSFIKEKIAKGG</sequence>
<dbReference type="AlphaFoldDB" id="T0GGK7"/>
<dbReference type="Gene3D" id="3.30.70.120">
    <property type="match status" value="1"/>
</dbReference>
<dbReference type="Proteomes" id="UP000015454">
    <property type="component" value="Unassembled WGS sequence"/>
</dbReference>
<dbReference type="GO" id="GO:0005507">
    <property type="term" value="F:copper ion binding"/>
    <property type="evidence" value="ECO:0007669"/>
    <property type="project" value="TreeGrafter"/>
</dbReference>
<dbReference type="GO" id="GO:0010038">
    <property type="term" value="P:response to metal ion"/>
    <property type="evidence" value="ECO:0007669"/>
    <property type="project" value="InterPro"/>
</dbReference>
<evidence type="ECO:0000313" key="3">
    <source>
        <dbReference type="Proteomes" id="UP000015454"/>
    </source>
</evidence>
<accession>T0GGK7</accession>
<dbReference type="InterPro" id="IPR004323">
    <property type="entry name" value="Ion_tolerance_CutA"/>
</dbReference>
<gene>
    <name evidence="2" type="ORF">LEP1GSC050_2656</name>
</gene>
<dbReference type="STRING" id="1049789.LEP1GSC050_2656"/>
<keyword evidence="3" id="KW-1185">Reference proteome</keyword>
<dbReference type="PANTHER" id="PTHR23419">
    <property type="entry name" value="DIVALENT CATION TOLERANCE CUTA-RELATED"/>
    <property type="match status" value="1"/>
</dbReference>
<comment type="caution">
    <text evidence="2">The sequence shown here is derived from an EMBL/GenBank/DDBJ whole genome shotgun (WGS) entry which is preliminary data.</text>
</comment>
<name>T0GGK7_9LEPT</name>
<dbReference type="InterPro" id="IPR011322">
    <property type="entry name" value="N-reg_PII-like_a/b"/>
</dbReference>
<dbReference type="InterPro" id="IPR015867">
    <property type="entry name" value="N-reg_PII/ATP_PRibTrfase_C"/>
</dbReference>
<comment type="similarity">
    <text evidence="1">Belongs to the CutA family.</text>
</comment>
<dbReference type="Pfam" id="PF03091">
    <property type="entry name" value="CutA1"/>
    <property type="match status" value="1"/>
</dbReference>
<organism evidence="2 3">
    <name type="scientific">Leptospira broomii serovar Hurstbridge str. 5399</name>
    <dbReference type="NCBI Taxonomy" id="1049789"/>
    <lineage>
        <taxon>Bacteria</taxon>
        <taxon>Pseudomonadati</taxon>
        <taxon>Spirochaetota</taxon>
        <taxon>Spirochaetia</taxon>
        <taxon>Leptospirales</taxon>
        <taxon>Leptospiraceae</taxon>
        <taxon>Leptospira</taxon>
    </lineage>
</organism>
<evidence type="ECO:0000256" key="1">
    <source>
        <dbReference type="ARBA" id="ARBA00010169"/>
    </source>
</evidence>
<dbReference type="EMBL" id="AHMO02000008">
    <property type="protein sequence ID" value="EQA45994.1"/>
    <property type="molecule type" value="Genomic_DNA"/>
</dbReference>
<reference evidence="2" key="1">
    <citation type="submission" date="2013-05" db="EMBL/GenBank/DDBJ databases">
        <authorList>
            <person name="Harkins D.M."/>
            <person name="Durkin A.S."/>
            <person name="Brinkac L.M."/>
            <person name="Haft D.H."/>
            <person name="Selengut J.D."/>
            <person name="Sanka R."/>
            <person name="DePew J."/>
            <person name="Purushe J."/>
            <person name="Hartskeerl R.A."/>
            <person name="Ahmed A."/>
            <person name="van der Linden H."/>
            <person name="Goris M.G.A."/>
            <person name="Vinetz J.M."/>
            <person name="Sutton G.G."/>
            <person name="Nierman W.C."/>
            <person name="Fouts D.E."/>
        </authorList>
    </citation>
    <scope>NUCLEOTIDE SEQUENCE [LARGE SCALE GENOMIC DNA]</scope>
    <source>
        <strain evidence="2">5399</strain>
    </source>
</reference>
<protein>
    <submittedName>
        <fullName evidence="2">Divalent cation tolerance protein, CutA1 family</fullName>
    </submittedName>
</protein>
<dbReference type="SUPFAM" id="SSF54913">
    <property type="entry name" value="GlnB-like"/>
    <property type="match status" value="1"/>
</dbReference>